<dbReference type="Proteomes" id="UP000660339">
    <property type="component" value="Unassembled WGS sequence"/>
</dbReference>
<gene>
    <name evidence="2" type="ORF">Cme02nite_34620</name>
</gene>
<feature type="transmembrane region" description="Helical" evidence="1">
    <location>
        <begin position="288"/>
        <end position="306"/>
    </location>
</feature>
<keyword evidence="3" id="KW-1185">Reference proteome</keyword>
<proteinExistence type="predicted"/>
<evidence type="ECO:0000313" key="2">
    <source>
        <dbReference type="EMBL" id="GIG15130.1"/>
    </source>
</evidence>
<dbReference type="AlphaFoldDB" id="A0A8J3LII9"/>
<feature type="transmembrane region" description="Helical" evidence="1">
    <location>
        <begin position="339"/>
        <end position="359"/>
    </location>
</feature>
<organism evidence="2 3">
    <name type="scientific">Catellatospora methionotrophica</name>
    <dbReference type="NCBI Taxonomy" id="121620"/>
    <lineage>
        <taxon>Bacteria</taxon>
        <taxon>Bacillati</taxon>
        <taxon>Actinomycetota</taxon>
        <taxon>Actinomycetes</taxon>
        <taxon>Micromonosporales</taxon>
        <taxon>Micromonosporaceae</taxon>
        <taxon>Catellatospora</taxon>
    </lineage>
</organism>
<protein>
    <submittedName>
        <fullName evidence="2">Uncharacterized protein</fullName>
    </submittedName>
</protein>
<keyword evidence="1" id="KW-0812">Transmembrane</keyword>
<dbReference type="EMBL" id="BONJ01000019">
    <property type="protein sequence ID" value="GIG15130.1"/>
    <property type="molecule type" value="Genomic_DNA"/>
</dbReference>
<evidence type="ECO:0000256" key="1">
    <source>
        <dbReference type="SAM" id="Phobius"/>
    </source>
</evidence>
<name>A0A8J3LII9_9ACTN</name>
<evidence type="ECO:0000313" key="3">
    <source>
        <dbReference type="Proteomes" id="UP000660339"/>
    </source>
</evidence>
<comment type="caution">
    <text evidence="2">The sequence shown here is derived from an EMBL/GenBank/DDBJ whole genome shotgun (WGS) entry which is preliminary data.</text>
</comment>
<feature type="transmembrane region" description="Helical" evidence="1">
    <location>
        <begin position="77"/>
        <end position="101"/>
    </location>
</feature>
<feature type="transmembrane region" description="Helical" evidence="1">
    <location>
        <begin position="256"/>
        <end position="276"/>
    </location>
</feature>
<sequence>MSERQTMPATPSPLARRYRRLMLTYPRAYRRERGEELLATLLELATPDRARPTLREAANLIGHGLRARLGRPASRTVVTWSVLTALVCGLYVAAMATRLAWETSRPHPDQAETVAVLAEILPGHQVDGIHPAQALFTFYTEPFGPQMLDSLMFGDGNEYALGTTTASRDGIPPEPLEQAAADAERRLRAGGWTVYPVTHNDTYSCIGPPCDPATIPRDTRLFAKRGDTVFELELVPSRNTDSIYLGLSLSRATPAAVLPAGVAGGLAGAAVGWLLFGWASRRTQDRHAVRGTATVLYAVTMLFWWGPILPSVPAAVTHHLDEPHPRWHPLWEWLGQPTFSLLFVAGCAAALLGLCLAALPSRRRQPVVSHAPGVEAR</sequence>
<accession>A0A8J3LII9</accession>
<keyword evidence="1" id="KW-1133">Transmembrane helix</keyword>
<reference evidence="2" key="1">
    <citation type="submission" date="2021-01" db="EMBL/GenBank/DDBJ databases">
        <title>Whole genome shotgun sequence of Catellatospora methionotrophica NBRC 14553.</title>
        <authorList>
            <person name="Komaki H."/>
            <person name="Tamura T."/>
        </authorList>
    </citation>
    <scope>NUCLEOTIDE SEQUENCE</scope>
    <source>
        <strain evidence="2">NBRC 14553</strain>
    </source>
</reference>
<keyword evidence="1" id="KW-0472">Membrane</keyword>